<comment type="caution">
    <text evidence="1">The sequence shown here is derived from an EMBL/GenBank/DDBJ whole genome shotgun (WGS) entry which is preliminary data.</text>
</comment>
<gene>
    <name evidence="1" type="ORF">Q0812_06710</name>
</gene>
<dbReference type="EMBL" id="JAUKTR010000002">
    <property type="protein sequence ID" value="MDO1559117.1"/>
    <property type="molecule type" value="Genomic_DNA"/>
</dbReference>
<dbReference type="RefSeq" id="WP_302109540.1">
    <property type="nucleotide sequence ID" value="NZ_JAUKTR010000002.1"/>
</dbReference>
<evidence type="ECO:0000313" key="1">
    <source>
        <dbReference type="EMBL" id="MDO1559117.1"/>
    </source>
</evidence>
<name>A0ABT8SPB5_9CAUL</name>
<protein>
    <submittedName>
        <fullName evidence="1">DUF6356 family protein</fullName>
    </submittedName>
</protein>
<organism evidence="1 2">
    <name type="scientific">Peiella sedimenti</name>
    <dbReference type="NCBI Taxonomy" id="3061083"/>
    <lineage>
        <taxon>Bacteria</taxon>
        <taxon>Pseudomonadati</taxon>
        <taxon>Pseudomonadota</taxon>
        <taxon>Alphaproteobacteria</taxon>
        <taxon>Caulobacterales</taxon>
        <taxon>Caulobacteraceae</taxon>
        <taxon>Peiella</taxon>
    </lineage>
</organism>
<reference evidence="1" key="1">
    <citation type="submission" date="2023-07" db="EMBL/GenBank/DDBJ databases">
        <title>Brevundimonas soil sp. nov., isolated from the soil of chemical plant.</title>
        <authorList>
            <person name="Wu N."/>
        </authorList>
    </citation>
    <scope>NUCLEOTIDE SEQUENCE</scope>
    <source>
        <strain evidence="1">XZ-24</strain>
    </source>
</reference>
<sequence>MTASFKDSGNGRRGGLIHRLFAAHPAEVGEGYSEHALAASRYGFRLIGAGLMALTHALVPALFKTRVSEEIFSMADELRARRGGEPHSKA</sequence>
<dbReference type="Proteomes" id="UP001169063">
    <property type="component" value="Unassembled WGS sequence"/>
</dbReference>
<evidence type="ECO:0000313" key="2">
    <source>
        <dbReference type="Proteomes" id="UP001169063"/>
    </source>
</evidence>
<dbReference type="Pfam" id="PF19883">
    <property type="entry name" value="DUF6356"/>
    <property type="match status" value="1"/>
</dbReference>
<keyword evidence="2" id="KW-1185">Reference proteome</keyword>
<proteinExistence type="predicted"/>
<dbReference type="InterPro" id="IPR045936">
    <property type="entry name" value="DUF6356"/>
</dbReference>
<accession>A0ABT8SPB5</accession>